<protein>
    <submittedName>
        <fullName evidence="2">Uncharacterized protein</fullName>
    </submittedName>
</protein>
<reference evidence="2" key="2">
    <citation type="submission" date="2025-08" db="UniProtKB">
        <authorList>
            <consortium name="Ensembl"/>
        </authorList>
    </citation>
    <scope>IDENTIFICATION</scope>
</reference>
<dbReference type="AlphaFoldDB" id="A0A7N9CG55"/>
<accession>A0A7N9CG55</accession>
<name>A0A7N9CG55_MACFA</name>
<feature type="chain" id="PRO_5031493842" evidence="1">
    <location>
        <begin position="27"/>
        <end position="118"/>
    </location>
</feature>
<dbReference type="PANTHER" id="PTHR46254:SF3">
    <property type="entry name" value="SECRETED PROTEIN"/>
    <property type="match status" value="1"/>
</dbReference>
<dbReference type="GeneTree" id="ENSGT00940000170471"/>
<keyword evidence="3" id="KW-1185">Reference proteome</keyword>
<organism evidence="2 3">
    <name type="scientific">Macaca fascicularis</name>
    <name type="common">Crab-eating macaque</name>
    <name type="synonym">Cynomolgus monkey</name>
    <dbReference type="NCBI Taxonomy" id="9541"/>
    <lineage>
        <taxon>Eukaryota</taxon>
        <taxon>Metazoa</taxon>
        <taxon>Chordata</taxon>
        <taxon>Craniata</taxon>
        <taxon>Vertebrata</taxon>
        <taxon>Euteleostomi</taxon>
        <taxon>Mammalia</taxon>
        <taxon>Eutheria</taxon>
        <taxon>Euarchontoglires</taxon>
        <taxon>Primates</taxon>
        <taxon>Haplorrhini</taxon>
        <taxon>Catarrhini</taxon>
        <taxon>Cercopithecidae</taxon>
        <taxon>Cercopithecinae</taxon>
        <taxon>Macaca</taxon>
    </lineage>
</organism>
<feature type="signal peptide" evidence="1">
    <location>
        <begin position="1"/>
        <end position="26"/>
    </location>
</feature>
<evidence type="ECO:0000313" key="2">
    <source>
        <dbReference type="Ensembl" id="ENSMFAP00000049734.1"/>
    </source>
</evidence>
<keyword evidence="1" id="KW-0732">Signal</keyword>
<proteinExistence type="predicted"/>
<evidence type="ECO:0000256" key="1">
    <source>
        <dbReference type="SAM" id="SignalP"/>
    </source>
</evidence>
<sequence>NKLFKQNSFVFICLFLRWSFALVAQAGVLCSDLGSPQPPPPEFKQFSCLSLRSSWDYRHAPPSPANFVFLVETVFLHVGQAGLKVLVYDVRKLEPSNITGGTVKCYNHFRKTGSFSKG</sequence>
<reference evidence="2" key="3">
    <citation type="submission" date="2025-09" db="UniProtKB">
        <authorList>
            <consortium name="Ensembl"/>
        </authorList>
    </citation>
    <scope>IDENTIFICATION</scope>
</reference>
<reference evidence="2 3" key="1">
    <citation type="submission" date="2013-03" db="EMBL/GenBank/DDBJ databases">
        <authorList>
            <person name="Warren W."/>
            <person name="Wilson R.K."/>
        </authorList>
    </citation>
    <scope>NUCLEOTIDE SEQUENCE</scope>
</reference>
<dbReference type="Proteomes" id="UP000233100">
    <property type="component" value="Chromosome 2"/>
</dbReference>
<dbReference type="Ensembl" id="ENSMFAT00000100992.1">
    <property type="protein sequence ID" value="ENSMFAP00000049734.1"/>
    <property type="gene ID" value="ENSMFAG00000060513.1"/>
</dbReference>
<evidence type="ECO:0000313" key="3">
    <source>
        <dbReference type="Proteomes" id="UP000233100"/>
    </source>
</evidence>
<dbReference type="PANTHER" id="PTHR46254">
    <property type="entry name" value="PROTEIN GVQW1-RELATED"/>
    <property type="match status" value="1"/>
</dbReference>